<dbReference type="Pfam" id="PF17917">
    <property type="entry name" value="RT_RNaseH"/>
    <property type="match status" value="1"/>
</dbReference>
<proteinExistence type="predicted"/>
<keyword evidence="9" id="KW-1185">Reference proteome</keyword>
<name>A0A3Q3K903_MONAL</name>
<dbReference type="AlphaFoldDB" id="A0A3Q3K903"/>
<organism evidence="8 9">
    <name type="scientific">Monopterus albus</name>
    <name type="common">Swamp eel</name>
    <dbReference type="NCBI Taxonomy" id="43700"/>
    <lineage>
        <taxon>Eukaryota</taxon>
        <taxon>Metazoa</taxon>
        <taxon>Chordata</taxon>
        <taxon>Craniata</taxon>
        <taxon>Vertebrata</taxon>
        <taxon>Euteleostomi</taxon>
        <taxon>Actinopterygii</taxon>
        <taxon>Neopterygii</taxon>
        <taxon>Teleostei</taxon>
        <taxon>Neoteleostei</taxon>
        <taxon>Acanthomorphata</taxon>
        <taxon>Anabantaria</taxon>
        <taxon>Synbranchiformes</taxon>
        <taxon>Synbranchidae</taxon>
        <taxon>Monopterus</taxon>
    </lineage>
</organism>
<keyword evidence="1" id="KW-0808">Transferase</keyword>
<dbReference type="GO" id="GO:0003964">
    <property type="term" value="F:RNA-directed DNA polymerase activity"/>
    <property type="evidence" value="ECO:0007669"/>
    <property type="project" value="UniProtKB-KW"/>
</dbReference>
<evidence type="ECO:0000259" key="7">
    <source>
        <dbReference type="Pfam" id="PF17917"/>
    </source>
</evidence>
<protein>
    <recommendedName>
        <fullName evidence="7">Reverse transcriptase RNase H-like domain-containing protein</fullName>
    </recommendedName>
</protein>
<dbReference type="Ensembl" id="ENSMALT00000030123.1">
    <property type="protein sequence ID" value="ENSMALP00000029595.1"/>
    <property type="gene ID" value="ENSMALG00000020480.1"/>
</dbReference>
<evidence type="ECO:0000256" key="6">
    <source>
        <dbReference type="ARBA" id="ARBA00022918"/>
    </source>
</evidence>
<dbReference type="InterPro" id="IPR043502">
    <property type="entry name" value="DNA/RNA_pol_sf"/>
</dbReference>
<evidence type="ECO:0000256" key="4">
    <source>
        <dbReference type="ARBA" id="ARBA00022759"/>
    </source>
</evidence>
<keyword evidence="6" id="KW-0695">RNA-directed DNA polymerase</keyword>
<sequence>PLSSRKVNLGRFITSHKLSVAGVQPDPQMLKAIVQTPQPKTNYMEQFIPNLSANTKALHGLLGMDAAWQWEHEHTNEWEAPKSSLICQDGLEAILLQQHDGDWFPVAFKSMKATESSYAQIEKEALGVVFGCEKFHEYIYGREVEVETDHKSLINKTAERCFTTHPASAVAPPEV</sequence>
<evidence type="ECO:0000256" key="5">
    <source>
        <dbReference type="ARBA" id="ARBA00022801"/>
    </source>
</evidence>
<feature type="domain" description="Reverse transcriptase RNase H-like" evidence="7">
    <location>
        <begin position="87"/>
        <end position="155"/>
    </location>
</feature>
<dbReference type="Proteomes" id="UP000261600">
    <property type="component" value="Unplaced"/>
</dbReference>
<dbReference type="InterPro" id="IPR041373">
    <property type="entry name" value="RT_RNaseH"/>
</dbReference>
<keyword evidence="3" id="KW-0540">Nuclease</keyword>
<keyword evidence="2" id="KW-0548">Nucleotidyltransferase</keyword>
<evidence type="ECO:0000313" key="9">
    <source>
        <dbReference type="Proteomes" id="UP000261600"/>
    </source>
</evidence>
<reference evidence="8" key="2">
    <citation type="submission" date="2025-09" db="UniProtKB">
        <authorList>
            <consortium name="Ensembl"/>
        </authorList>
    </citation>
    <scope>IDENTIFICATION</scope>
</reference>
<dbReference type="GO" id="GO:0016787">
    <property type="term" value="F:hydrolase activity"/>
    <property type="evidence" value="ECO:0007669"/>
    <property type="project" value="UniProtKB-KW"/>
</dbReference>
<keyword evidence="4" id="KW-0255">Endonuclease</keyword>
<keyword evidence="5" id="KW-0378">Hydrolase</keyword>
<dbReference type="PANTHER" id="PTHR37984">
    <property type="entry name" value="PROTEIN CBG26694"/>
    <property type="match status" value="1"/>
</dbReference>
<dbReference type="GO" id="GO:0004519">
    <property type="term" value="F:endonuclease activity"/>
    <property type="evidence" value="ECO:0007669"/>
    <property type="project" value="UniProtKB-KW"/>
</dbReference>
<reference evidence="8" key="1">
    <citation type="submission" date="2025-08" db="UniProtKB">
        <authorList>
            <consortium name="Ensembl"/>
        </authorList>
    </citation>
    <scope>IDENTIFICATION</scope>
</reference>
<dbReference type="InterPro" id="IPR050951">
    <property type="entry name" value="Retrovirus_Pol_polyprotein"/>
</dbReference>
<evidence type="ECO:0000313" key="8">
    <source>
        <dbReference type="Ensembl" id="ENSMALP00000029595.1"/>
    </source>
</evidence>
<evidence type="ECO:0000256" key="2">
    <source>
        <dbReference type="ARBA" id="ARBA00022695"/>
    </source>
</evidence>
<evidence type="ECO:0000256" key="1">
    <source>
        <dbReference type="ARBA" id="ARBA00022679"/>
    </source>
</evidence>
<accession>A0A3Q3K903</accession>
<dbReference type="PANTHER" id="PTHR37984:SF8">
    <property type="entry name" value="CCHC-TYPE DOMAIN-CONTAINING PROTEIN"/>
    <property type="match status" value="1"/>
</dbReference>
<evidence type="ECO:0000256" key="3">
    <source>
        <dbReference type="ARBA" id="ARBA00022722"/>
    </source>
</evidence>
<dbReference type="STRING" id="43700.ENSMALP00000029595"/>
<dbReference type="SUPFAM" id="SSF56672">
    <property type="entry name" value="DNA/RNA polymerases"/>
    <property type="match status" value="1"/>
</dbReference>